<dbReference type="AlphaFoldDB" id="A0A1J4J5R4"/>
<gene>
    <name evidence="1" type="ORF">TRFO_40900</name>
</gene>
<dbReference type="RefSeq" id="XP_068345934.1">
    <property type="nucleotide sequence ID" value="XM_068513468.1"/>
</dbReference>
<proteinExistence type="predicted"/>
<organism evidence="1 2">
    <name type="scientific">Tritrichomonas foetus</name>
    <dbReference type="NCBI Taxonomy" id="1144522"/>
    <lineage>
        <taxon>Eukaryota</taxon>
        <taxon>Metamonada</taxon>
        <taxon>Parabasalia</taxon>
        <taxon>Tritrichomonadida</taxon>
        <taxon>Tritrichomonadidae</taxon>
        <taxon>Tritrichomonas</taxon>
    </lineage>
</organism>
<protein>
    <submittedName>
        <fullName evidence="1">Uncharacterized protein</fullName>
    </submittedName>
</protein>
<evidence type="ECO:0000313" key="2">
    <source>
        <dbReference type="Proteomes" id="UP000179807"/>
    </source>
</evidence>
<accession>A0A1J4J5R4</accession>
<name>A0A1J4J5R4_9EUKA</name>
<reference evidence="1" key="1">
    <citation type="submission" date="2016-10" db="EMBL/GenBank/DDBJ databases">
        <authorList>
            <person name="Benchimol M."/>
            <person name="Almeida L.G."/>
            <person name="Vasconcelos A.T."/>
            <person name="Perreira-Neves A."/>
            <person name="Rosa I.A."/>
            <person name="Tasca T."/>
            <person name="Bogo M.R."/>
            <person name="de Souza W."/>
        </authorList>
    </citation>
    <scope>NUCLEOTIDE SEQUENCE [LARGE SCALE GENOMIC DNA]</scope>
    <source>
        <strain evidence="1">K</strain>
    </source>
</reference>
<keyword evidence="2" id="KW-1185">Reference proteome</keyword>
<dbReference type="GeneID" id="94848172"/>
<dbReference type="Proteomes" id="UP000179807">
    <property type="component" value="Unassembled WGS sequence"/>
</dbReference>
<evidence type="ECO:0000313" key="1">
    <source>
        <dbReference type="EMBL" id="OHS92797.1"/>
    </source>
</evidence>
<dbReference type="VEuPathDB" id="TrichDB:TRFO_40900"/>
<sequence length="83" mass="9776">MSFQEGAAIEKFPHITSEPIHPRIIKEQLTVVRSRRRNARIDFSFSHLIFQKSEEITEKIIDGRIPFLSVREYENLRIPEILG</sequence>
<comment type="caution">
    <text evidence="1">The sequence shown here is derived from an EMBL/GenBank/DDBJ whole genome shotgun (WGS) entry which is preliminary data.</text>
</comment>
<dbReference type="EMBL" id="MLAK01001467">
    <property type="protein sequence ID" value="OHS92797.1"/>
    <property type="molecule type" value="Genomic_DNA"/>
</dbReference>